<gene>
    <name evidence="5" type="ORF">MNBD_BACTEROID01-1278</name>
</gene>
<accession>A0A3B0UCR8</accession>
<dbReference type="PANTHER" id="PTHR43095">
    <property type="entry name" value="SUGAR KINASE"/>
    <property type="match status" value="1"/>
</dbReference>
<protein>
    <submittedName>
        <fullName evidence="5">Rhamnulokinase RhaK in alpha-proteobacteria</fullName>
        <ecNumber evidence="5">2.7.1.5</ecNumber>
    </submittedName>
</protein>
<dbReference type="Gene3D" id="3.30.420.40">
    <property type="match status" value="2"/>
</dbReference>
<dbReference type="InterPro" id="IPR018484">
    <property type="entry name" value="FGGY_N"/>
</dbReference>
<dbReference type="CDD" id="cd07772">
    <property type="entry name" value="ASKHA_NBD_FGGY_NaCK-like"/>
    <property type="match status" value="1"/>
</dbReference>
<dbReference type="InterPro" id="IPR049382">
    <property type="entry name" value="FGGY_C_2"/>
</dbReference>
<dbReference type="InterPro" id="IPR043129">
    <property type="entry name" value="ATPase_NBD"/>
</dbReference>
<dbReference type="Pfam" id="PF21546">
    <property type="entry name" value="FGGY_C_2"/>
    <property type="match status" value="2"/>
</dbReference>
<dbReference type="EC" id="2.7.1.5" evidence="5"/>
<dbReference type="SUPFAM" id="SSF53067">
    <property type="entry name" value="Actin-like ATPase domain"/>
    <property type="match status" value="2"/>
</dbReference>
<evidence type="ECO:0000256" key="2">
    <source>
        <dbReference type="ARBA" id="ARBA00022777"/>
    </source>
</evidence>
<evidence type="ECO:0000259" key="3">
    <source>
        <dbReference type="Pfam" id="PF00370"/>
    </source>
</evidence>
<feature type="domain" description="Carbohydrate kinase FGGY C-terminal" evidence="4">
    <location>
        <begin position="371"/>
        <end position="435"/>
    </location>
</feature>
<sequence length="459" mass="51591">MKKQVIAIFDIGKTNKKIILFDKNLDIVLQKEEEFPAVTDEDGYECDDIELIEGWLKFSLQDLLNGGEYDVVAVNYSTYGASLVFLDENGKRLAPVYNYLKPIPEEFAGALYQKYGGKEEFCRKTASPALGLMLNSGVQILWLKNEREEIFRQTKNILHFPQYLSFLLTNKIASEPTSIGCHTFMWDFDNMKYHQWLEDEAIKLPQPLPNSTLVKVSIGKANIYSGIGIHDSSASLVPYLRGSNEEFVLVSTGTWCISMNPFNHTPLTSDELKQDCLSYLSINQEPVKSSRLFMGHIHDVNTAQLEKAFNVPGGSYKKVVTNENLIAGYLNGEVGGAVFFKNGIPPDYLDNEVDLARFSGFQEAYHRLMYDLTLQCAKSLNLVLKRNDSIKKLFVSGGFARNEIFVRLLASLFPGKKVYTSEIDNASALGAALVVWEAMDKKDFPAIGLGLTEWKAFVL</sequence>
<dbReference type="Pfam" id="PF00370">
    <property type="entry name" value="FGGY_N"/>
    <property type="match status" value="1"/>
</dbReference>
<evidence type="ECO:0000256" key="1">
    <source>
        <dbReference type="ARBA" id="ARBA00022679"/>
    </source>
</evidence>
<name>A0A3B0UCR8_9ZZZZ</name>
<evidence type="ECO:0000259" key="4">
    <source>
        <dbReference type="Pfam" id="PF21546"/>
    </source>
</evidence>
<reference evidence="5" key="1">
    <citation type="submission" date="2018-06" db="EMBL/GenBank/DDBJ databases">
        <authorList>
            <person name="Zhirakovskaya E."/>
        </authorList>
    </citation>
    <scope>NUCLEOTIDE SEQUENCE</scope>
</reference>
<dbReference type="AlphaFoldDB" id="A0A3B0UCR8"/>
<dbReference type="GO" id="GO:0008993">
    <property type="term" value="F:rhamnulokinase activity"/>
    <property type="evidence" value="ECO:0007669"/>
    <property type="project" value="UniProtKB-EC"/>
</dbReference>
<evidence type="ECO:0000313" key="5">
    <source>
        <dbReference type="EMBL" id="VAW23127.1"/>
    </source>
</evidence>
<dbReference type="EMBL" id="UOEP01000187">
    <property type="protein sequence ID" value="VAW23127.1"/>
    <property type="molecule type" value="Genomic_DNA"/>
</dbReference>
<dbReference type="PANTHER" id="PTHR43095:SF2">
    <property type="entry name" value="GLUCONOKINASE"/>
    <property type="match status" value="1"/>
</dbReference>
<proteinExistence type="predicted"/>
<feature type="domain" description="Carbohydrate kinase FGGY N-terminal" evidence="3">
    <location>
        <begin position="6"/>
        <end position="195"/>
    </location>
</feature>
<feature type="domain" description="Carbohydrate kinase FGGY C-terminal" evidence="4">
    <location>
        <begin position="245"/>
        <end position="295"/>
    </location>
</feature>
<organism evidence="5">
    <name type="scientific">hydrothermal vent metagenome</name>
    <dbReference type="NCBI Taxonomy" id="652676"/>
    <lineage>
        <taxon>unclassified sequences</taxon>
        <taxon>metagenomes</taxon>
        <taxon>ecological metagenomes</taxon>
    </lineage>
</organism>
<keyword evidence="1 5" id="KW-0808">Transferase</keyword>
<dbReference type="InterPro" id="IPR050406">
    <property type="entry name" value="FGGY_Carb_Kinase"/>
</dbReference>
<keyword evidence="2 5" id="KW-0418">Kinase</keyword>